<evidence type="ECO:0000256" key="5">
    <source>
        <dbReference type="ARBA" id="ARBA00016634"/>
    </source>
</evidence>
<evidence type="ECO:0000256" key="3">
    <source>
        <dbReference type="ARBA" id="ARBA00007805"/>
    </source>
</evidence>
<gene>
    <name evidence="11" type="ORF">SAMN05444392_105124</name>
</gene>
<name>A0A1M4XQK4_9BACL</name>
<dbReference type="GO" id="GO:0004585">
    <property type="term" value="F:ornithine carbamoyltransferase activity"/>
    <property type="evidence" value="ECO:0007669"/>
    <property type="project" value="UniProtKB-UniRule"/>
</dbReference>
<dbReference type="RefSeq" id="WP_073154739.1">
    <property type="nucleotide sequence ID" value="NZ_FQVL01000005.1"/>
</dbReference>
<dbReference type="PRINTS" id="PR00102">
    <property type="entry name" value="OTCASE"/>
</dbReference>
<evidence type="ECO:0000259" key="10">
    <source>
        <dbReference type="Pfam" id="PF02729"/>
    </source>
</evidence>
<keyword evidence="6 8" id="KW-0808">Transferase</keyword>
<dbReference type="HAMAP" id="MF_01109">
    <property type="entry name" value="OTCase"/>
    <property type="match status" value="1"/>
</dbReference>
<dbReference type="GO" id="GO:0005737">
    <property type="term" value="C:cytoplasm"/>
    <property type="evidence" value="ECO:0007669"/>
    <property type="project" value="UniProtKB-SubCell"/>
</dbReference>
<dbReference type="AlphaFoldDB" id="A0A1M4XQK4"/>
<dbReference type="Pfam" id="PF02729">
    <property type="entry name" value="OTCace_N"/>
    <property type="match status" value="1"/>
</dbReference>
<proteinExistence type="inferred from homology"/>
<feature type="binding site" evidence="8">
    <location>
        <begin position="282"/>
        <end position="283"/>
    </location>
    <ligand>
        <name>carbamoyl phosphate</name>
        <dbReference type="ChEBI" id="CHEBI:58228"/>
    </ligand>
</feature>
<dbReference type="GO" id="GO:0016597">
    <property type="term" value="F:amino acid binding"/>
    <property type="evidence" value="ECO:0007669"/>
    <property type="project" value="InterPro"/>
</dbReference>
<feature type="binding site" evidence="8">
    <location>
        <begin position="147"/>
        <end position="150"/>
    </location>
    <ligand>
        <name>carbamoyl phosphate</name>
        <dbReference type="ChEBI" id="CHEBI:58228"/>
    </ligand>
</feature>
<evidence type="ECO:0000256" key="8">
    <source>
        <dbReference type="HAMAP-Rule" id="MF_01109"/>
    </source>
</evidence>
<reference evidence="11 12" key="1">
    <citation type="submission" date="2016-11" db="EMBL/GenBank/DDBJ databases">
        <authorList>
            <person name="Jaros S."/>
            <person name="Januszkiewicz K."/>
            <person name="Wedrychowicz H."/>
        </authorList>
    </citation>
    <scope>NUCLEOTIDE SEQUENCE [LARGE SCALE GENOMIC DNA]</scope>
    <source>
        <strain evidence="11 12">DSM 44666</strain>
    </source>
</reference>
<dbReference type="Proteomes" id="UP000184476">
    <property type="component" value="Unassembled WGS sequence"/>
</dbReference>
<dbReference type="PROSITE" id="PS00097">
    <property type="entry name" value="CARBAMOYLTRANSFERASE"/>
    <property type="match status" value="1"/>
</dbReference>
<evidence type="ECO:0000256" key="7">
    <source>
        <dbReference type="ARBA" id="ARBA00048772"/>
    </source>
</evidence>
<feature type="binding site" evidence="8">
    <location>
        <position position="96"/>
    </location>
    <ligand>
        <name>carbamoyl phosphate</name>
        <dbReference type="ChEBI" id="CHEBI:58228"/>
    </ligand>
</feature>
<dbReference type="InterPro" id="IPR002292">
    <property type="entry name" value="Orn/put_carbamltrans"/>
</dbReference>
<comment type="function">
    <text evidence="1">Reversibly catalyzes the transfer of the carbamoyl group from carbamoyl phosphate (CP) to the N(epsilon) atom of ornithine (ORN) to produce L-citrulline.</text>
</comment>
<dbReference type="EMBL" id="FQVL01000005">
    <property type="protein sequence ID" value="SHE95711.1"/>
    <property type="molecule type" value="Genomic_DNA"/>
</dbReference>
<sequence>MMQSLKLANEEILLSLKNKDCLTLFDYTPKQIEALVLKAYELKQQKKEQGSLQSTLSNKGLALIFDKASTRTRISFETGMNWLGGFAMTFNQQDLQLGRGESIGDTGATISRYVDGIMIRISNHQLVEQLAAAAEVPVINGLTDLYHPCQTLADLLTIYEHKGNWQGLKMAYVGDGNNVLHSLMHGAAAVGMDLSIATPSGYEPLASVVDEAKEWAKHTGAVLHLCHDPIEAVQDADVIYTDVWASMGQEQEKEARIKAFAGFQVDVAMMNQAKQDAIFMHCLPAYRGIEVTEEVIDGSSSVVFDQAENRLHAQNGLLVTLLA</sequence>
<dbReference type="GO" id="GO:0042450">
    <property type="term" value="P:L-arginine biosynthetic process via ornithine"/>
    <property type="evidence" value="ECO:0007669"/>
    <property type="project" value="UniProtKB-UniRule"/>
</dbReference>
<dbReference type="NCBIfam" id="TIGR00658">
    <property type="entry name" value="orni_carb_tr"/>
    <property type="match status" value="1"/>
</dbReference>
<keyword evidence="12" id="KW-1185">Reference proteome</keyword>
<comment type="similarity">
    <text evidence="3 8">Belongs to the aspartate/ornithine carbamoyltransferase superfamily. OTCase family.</text>
</comment>
<dbReference type="PANTHER" id="PTHR45753">
    <property type="entry name" value="ORNITHINE CARBAMOYLTRANSFERASE, MITOCHONDRIAL"/>
    <property type="match status" value="1"/>
</dbReference>
<protein>
    <recommendedName>
        <fullName evidence="5 8">Ornithine carbamoyltransferase</fullName>
        <shortName evidence="8">OTCase</shortName>
        <ecNumber evidence="4 8">2.1.3.3</ecNumber>
    </recommendedName>
</protein>
<dbReference type="InterPro" id="IPR006130">
    <property type="entry name" value="Asp/Orn_carbamoylTrfase"/>
</dbReference>
<dbReference type="STRING" id="112248.SAMN05444392_105124"/>
<dbReference type="PANTHER" id="PTHR45753:SF3">
    <property type="entry name" value="ORNITHINE TRANSCARBAMYLASE, MITOCHONDRIAL"/>
    <property type="match status" value="1"/>
</dbReference>
<dbReference type="InterPro" id="IPR024904">
    <property type="entry name" value="OTCase_ArgI"/>
</dbReference>
<keyword evidence="8" id="KW-0963">Cytoplasm</keyword>
<organism evidence="11 12">
    <name type="scientific">Seinonella peptonophila</name>
    <dbReference type="NCBI Taxonomy" id="112248"/>
    <lineage>
        <taxon>Bacteria</taxon>
        <taxon>Bacillati</taxon>
        <taxon>Bacillota</taxon>
        <taxon>Bacilli</taxon>
        <taxon>Bacillales</taxon>
        <taxon>Thermoactinomycetaceae</taxon>
        <taxon>Seinonella</taxon>
    </lineage>
</organism>
<feature type="domain" description="Aspartate/ornithine carbamoyltransferase carbamoyl-P binding" evidence="10">
    <location>
        <begin position="19"/>
        <end position="160"/>
    </location>
</feature>
<evidence type="ECO:0000313" key="11">
    <source>
        <dbReference type="EMBL" id="SHE95711.1"/>
    </source>
</evidence>
<dbReference type="InterPro" id="IPR006132">
    <property type="entry name" value="Asp/Orn_carbamoyltranf_P-bd"/>
</dbReference>
<feature type="binding site" evidence="8">
    <location>
        <begin position="246"/>
        <end position="247"/>
    </location>
    <ligand>
        <name>L-ornithine</name>
        <dbReference type="ChEBI" id="CHEBI:46911"/>
    </ligand>
</feature>
<feature type="domain" description="Aspartate/ornithine carbamoyltransferase Asp/Orn-binding" evidence="9">
    <location>
        <begin position="166"/>
        <end position="320"/>
    </location>
</feature>
<evidence type="ECO:0000313" key="12">
    <source>
        <dbReference type="Proteomes" id="UP000184476"/>
    </source>
</evidence>
<dbReference type="NCBIfam" id="NF001986">
    <property type="entry name" value="PRK00779.1"/>
    <property type="match status" value="1"/>
</dbReference>
<evidence type="ECO:0000259" key="9">
    <source>
        <dbReference type="Pfam" id="PF00185"/>
    </source>
</evidence>
<dbReference type="OrthoDB" id="9802587at2"/>
<comment type="catalytic activity">
    <reaction evidence="7 8">
        <text>carbamoyl phosphate + L-ornithine = L-citrulline + phosphate + H(+)</text>
        <dbReference type="Rhea" id="RHEA:19513"/>
        <dbReference type="ChEBI" id="CHEBI:15378"/>
        <dbReference type="ChEBI" id="CHEBI:43474"/>
        <dbReference type="ChEBI" id="CHEBI:46911"/>
        <dbReference type="ChEBI" id="CHEBI:57743"/>
        <dbReference type="ChEBI" id="CHEBI:58228"/>
        <dbReference type="EC" id="2.1.3.3"/>
    </reaction>
</comment>
<evidence type="ECO:0000256" key="6">
    <source>
        <dbReference type="ARBA" id="ARBA00022679"/>
    </source>
</evidence>
<comment type="pathway">
    <text evidence="2">Amino-acid biosynthesis; L-arginine biosynthesis; L-arginine from L-ornithine and carbamoyl phosphate: step 1/3.</text>
</comment>
<evidence type="ECO:0000256" key="1">
    <source>
        <dbReference type="ARBA" id="ARBA00003822"/>
    </source>
</evidence>
<evidence type="ECO:0000256" key="2">
    <source>
        <dbReference type="ARBA" id="ARBA00004975"/>
    </source>
</evidence>
<comment type="subcellular location">
    <subcellularLocation>
        <location evidence="8">Cytoplasm</location>
    </subcellularLocation>
</comment>
<dbReference type="Gene3D" id="3.40.50.1370">
    <property type="entry name" value="Aspartate/ornithine carbamoyltransferase"/>
    <property type="match status" value="2"/>
</dbReference>
<dbReference type="InterPro" id="IPR036901">
    <property type="entry name" value="Asp/Orn_carbamoylTrfase_sf"/>
</dbReference>
<dbReference type="SUPFAM" id="SSF53671">
    <property type="entry name" value="Aspartate/ornithine carbamoyltransferase"/>
    <property type="match status" value="1"/>
</dbReference>
<dbReference type="InterPro" id="IPR006131">
    <property type="entry name" value="Asp_carbamoyltransf_Asp/Orn-bd"/>
</dbReference>
<dbReference type="PRINTS" id="PR00100">
    <property type="entry name" value="AOTCASE"/>
</dbReference>
<dbReference type="FunFam" id="3.40.50.1370:FF:000008">
    <property type="entry name" value="Ornithine carbamoyltransferase"/>
    <property type="match status" value="1"/>
</dbReference>
<accession>A0A1M4XQK4</accession>
<feature type="binding site" evidence="8">
    <location>
        <position position="310"/>
    </location>
    <ligand>
        <name>carbamoyl phosphate</name>
        <dbReference type="ChEBI" id="CHEBI:58228"/>
    </ligand>
</feature>
<feature type="binding site" evidence="8">
    <location>
        <position position="178"/>
    </location>
    <ligand>
        <name>L-ornithine</name>
        <dbReference type="ChEBI" id="CHEBI:46911"/>
    </ligand>
</feature>
<dbReference type="GO" id="GO:0019240">
    <property type="term" value="P:citrulline biosynthetic process"/>
    <property type="evidence" value="ECO:0007669"/>
    <property type="project" value="TreeGrafter"/>
</dbReference>
<feature type="binding site" evidence="8">
    <location>
        <begin position="69"/>
        <end position="72"/>
    </location>
    <ligand>
        <name>carbamoyl phosphate</name>
        <dbReference type="ChEBI" id="CHEBI:58228"/>
    </ligand>
</feature>
<feature type="binding site" evidence="8">
    <location>
        <position position="120"/>
    </location>
    <ligand>
        <name>carbamoyl phosphate</name>
        <dbReference type="ChEBI" id="CHEBI:58228"/>
    </ligand>
</feature>
<evidence type="ECO:0000256" key="4">
    <source>
        <dbReference type="ARBA" id="ARBA00013007"/>
    </source>
</evidence>
<feature type="binding site" evidence="8">
    <location>
        <position position="242"/>
    </location>
    <ligand>
        <name>L-ornithine</name>
        <dbReference type="ChEBI" id="CHEBI:46911"/>
    </ligand>
</feature>
<dbReference type="Pfam" id="PF00185">
    <property type="entry name" value="OTCace"/>
    <property type="match status" value="1"/>
</dbReference>
<dbReference type="EC" id="2.1.3.3" evidence="4 8"/>